<evidence type="ECO:0000313" key="2">
    <source>
        <dbReference type="EMBL" id="OTF83083.1"/>
    </source>
</evidence>
<dbReference type="PANTHER" id="PTHR10094">
    <property type="entry name" value="STEROL CARRIER PROTEIN 2 SCP-2 FAMILY PROTEIN"/>
    <property type="match status" value="1"/>
</dbReference>
<dbReference type="InterPro" id="IPR003033">
    <property type="entry name" value="SCP2_sterol-bd_dom"/>
</dbReference>
<dbReference type="Gene3D" id="3.30.1050.10">
    <property type="entry name" value="SCP2 sterol-binding domain"/>
    <property type="match status" value="2"/>
</dbReference>
<reference evidence="2 3" key="1">
    <citation type="submission" date="2017-03" db="EMBL/GenBank/DDBJ databases">
        <title>Genome Survey of Euroglyphus maynei.</title>
        <authorList>
            <person name="Arlian L.G."/>
            <person name="Morgan M.S."/>
            <person name="Rider S.D."/>
        </authorList>
    </citation>
    <scope>NUCLEOTIDE SEQUENCE [LARGE SCALE GENOMIC DNA]</scope>
    <source>
        <strain evidence="2">Arlian Lab</strain>
        <tissue evidence="2">Whole body</tissue>
    </source>
</reference>
<dbReference type="Pfam" id="PF02036">
    <property type="entry name" value="SCP2"/>
    <property type="match status" value="2"/>
</dbReference>
<proteinExistence type="predicted"/>
<feature type="non-terminal residue" evidence="2">
    <location>
        <position position="1"/>
    </location>
</feature>
<protein>
    <submittedName>
        <fullName evidence="2">Hydroxysteroid dehydrogenase-like protein</fullName>
    </submittedName>
</protein>
<comment type="caution">
    <text evidence="2">The sequence shown here is derived from an EMBL/GenBank/DDBJ whole genome shotgun (WGS) entry which is preliminary data.</text>
</comment>
<accession>A0A1Y3BTF6</accession>
<feature type="domain" description="SCP2" evidence="1">
    <location>
        <begin position="2"/>
        <end position="51"/>
    </location>
</feature>
<dbReference type="OrthoDB" id="3592703at2759"/>
<sequence length="255" mass="29019">IDLRRGRLVRGQPPSENCDCRVQISAHDLLRMLNGQLDFAQGFLHGKLRVTLGNQASAFKFLHLLIDMVSSTSTTSTENGKQNSKCQEDDKVLMMATDGLKSDVIFSIIQRRLSSEPELAKQMPFIIEINLTRNGHPIAAWILDTKTEGGRIYRYQLKKDGSIDSDNRIKTDAAITIDDNDLVAIMLGELNPQRVFISGRMKIRGNIMLLQRLNQFWKKIQTSRRGPDFPFVKKLLTDYKWQIKSNKTQTILLAT</sequence>
<dbReference type="GO" id="GO:0005829">
    <property type="term" value="C:cytosol"/>
    <property type="evidence" value="ECO:0007669"/>
    <property type="project" value="TreeGrafter"/>
</dbReference>
<dbReference type="PANTHER" id="PTHR10094:SF25">
    <property type="entry name" value="SCP2 STEROL-BINDING DOMAIN-CONTAINING PROTEIN 1"/>
    <property type="match status" value="1"/>
</dbReference>
<gene>
    <name evidence="2" type="ORF">BLA29_005345</name>
</gene>
<evidence type="ECO:0000313" key="3">
    <source>
        <dbReference type="Proteomes" id="UP000194236"/>
    </source>
</evidence>
<dbReference type="AlphaFoldDB" id="A0A1Y3BTF6"/>
<dbReference type="Proteomes" id="UP000194236">
    <property type="component" value="Unassembled WGS sequence"/>
</dbReference>
<keyword evidence="3" id="KW-1185">Reference proteome</keyword>
<organism evidence="2 3">
    <name type="scientific">Euroglyphus maynei</name>
    <name type="common">Mayne's house dust mite</name>
    <dbReference type="NCBI Taxonomy" id="6958"/>
    <lineage>
        <taxon>Eukaryota</taxon>
        <taxon>Metazoa</taxon>
        <taxon>Ecdysozoa</taxon>
        <taxon>Arthropoda</taxon>
        <taxon>Chelicerata</taxon>
        <taxon>Arachnida</taxon>
        <taxon>Acari</taxon>
        <taxon>Acariformes</taxon>
        <taxon>Sarcoptiformes</taxon>
        <taxon>Astigmata</taxon>
        <taxon>Psoroptidia</taxon>
        <taxon>Analgoidea</taxon>
        <taxon>Pyroglyphidae</taxon>
        <taxon>Pyroglyphinae</taxon>
        <taxon>Euroglyphus</taxon>
    </lineage>
</organism>
<dbReference type="InterPro" id="IPR036527">
    <property type="entry name" value="SCP2_sterol-bd_dom_sf"/>
</dbReference>
<feature type="domain" description="SCP2" evidence="1">
    <location>
        <begin position="114"/>
        <end position="216"/>
    </location>
</feature>
<name>A0A1Y3BTF6_EURMA</name>
<evidence type="ECO:0000259" key="1">
    <source>
        <dbReference type="Pfam" id="PF02036"/>
    </source>
</evidence>
<dbReference type="SUPFAM" id="SSF55718">
    <property type="entry name" value="SCP-like"/>
    <property type="match status" value="2"/>
</dbReference>
<dbReference type="EMBL" id="MUJZ01005245">
    <property type="protein sequence ID" value="OTF83083.1"/>
    <property type="molecule type" value="Genomic_DNA"/>
</dbReference>